<dbReference type="EMBL" id="FTNI01000069">
    <property type="protein sequence ID" value="SIS25421.1"/>
    <property type="molecule type" value="Genomic_DNA"/>
</dbReference>
<organism evidence="2 3">
    <name type="scientific">Microbispora rosea</name>
    <dbReference type="NCBI Taxonomy" id="58117"/>
    <lineage>
        <taxon>Bacteria</taxon>
        <taxon>Bacillati</taxon>
        <taxon>Actinomycetota</taxon>
        <taxon>Actinomycetes</taxon>
        <taxon>Streptosporangiales</taxon>
        <taxon>Streptosporangiaceae</taxon>
        <taxon>Microbispora</taxon>
    </lineage>
</organism>
<gene>
    <name evidence="2" type="ORF">SAMN05421833_1691</name>
</gene>
<feature type="compositionally biased region" description="Low complexity" evidence="1">
    <location>
        <begin position="66"/>
        <end position="77"/>
    </location>
</feature>
<evidence type="ECO:0000313" key="3">
    <source>
        <dbReference type="Proteomes" id="UP000186096"/>
    </source>
</evidence>
<evidence type="ECO:0000313" key="2">
    <source>
        <dbReference type="EMBL" id="SIS25421.1"/>
    </source>
</evidence>
<protein>
    <recommendedName>
        <fullName evidence="4">DUF222 domain-containing protein</fullName>
    </recommendedName>
</protein>
<dbReference type="AlphaFoldDB" id="A0A1N7HKX9"/>
<evidence type="ECO:0008006" key="4">
    <source>
        <dbReference type="Google" id="ProtNLM"/>
    </source>
</evidence>
<dbReference type="Proteomes" id="UP000186096">
    <property type="component" value="Unassembled WGS sequence"/>
</dbReference>
<sequence length="214" mass="22354">MDLLDSDSDHSRRSNFSDGWWDRLTADSPLWSSEGSLAREHFPIIDLDPPRQTSANTSNGAPGAESTPRTGSTSSPRADGLGAGSCGAGADTADTGGRSRARSSWVLVGSLRESAQALALAPVPEDADVCLAEAEDLLFARDRITCALADRVGRVHGAGRAKQHGHASTRSWLRTAAGMNVAGAGRLLTLAVELARLPRVREKFAAGQLAAGVV</sequence>
<evidence type="ECO:0000256" key="1">
    <source>
        <dbReference type="SAM" id="MobiDB-lite"/>
    </source>
</evidence>
<feature type="region of interest" description="Disordered" evidence="1">
    <location>
        <begin position="46"/>
        <end position="99"/>
    </location>
</feature>
<keyword evidence="3" id="KW-1185">Reference proteome</keyword>
<feature type="non-terminal residue" evidence="2">
    <location>
        <position position="214"/>
    </location>
</feature>
<proteinExistence type="predicted"/>
<reference evidence="3" key="1">
    <citation type="submission" date="2017-01" db="EMBL/GenBank/DDBJ databases">
        <authorList>
            <person name="Varghese N."/>
            <person name="Submissions S."/>
        </authorList>
    </citation>
    <scope>NUCLEOTIDE SEQUENCE [LARGE SCALE GENOMIC DNA]</scope>
    <source>
        <strain evidence="3">ATCC 12950</strain>
    </source>
</reference>
<dbReference type="STRING" id="58117.SAMN05421833_1691"/>
<feature type="compositionally biased region" description="Polar residues" evidence="1">
    <location>
        <begin position="51"/>
        <end position="60"/>
    </location>
</feature>
<name>A0A1N7HKX9_9ACTN</name>
<accession>A0A1N7HKX9</accession>
<dbReference type="RefSeq" id="WP_208865606.1">
    <property type="nucleotide sequence ID" value="NZ_FTNI01000069.1"/>
</dbReference>